<dbReference type="Pfam" id="PF08889">
    <property type="entry name" value="WbqC"/>
    <property type="match status" value="1"/>
</dbReference>
<gene>
    <name evidence="1" type="ORF">RM698_25155</name>
</gene>
<dbReference type="EMBL" id="JAVRET010000077">
    <property type="protein sequence ID" value="MDT0412322.1"/>
    <property type="molecule type" value="Genomic_DNA"/>
</dbReference>
<keyword evidence="2" id="KW-1185">Reference proteome</keyword>
<evidence type="ECO:0000313" key="1">
    <source>
        <dbReference type="EMBL" id="MDT0412322.1"/>
    </source>
</evidence>
<evidence type="ECO:0000313" key="2">
    <source>
        <dbReference type="Proteomes" id="UP001183610"/>
    </source>
</evidence>
<accession>A0ABU2R6M0</accession>
<sequence length="248" mass="26737">MCAIHQPNLFPRLTTLAKLFAADYWIVLDDVQFTRRDYQHRARLAAVDAPDREQWLSLPTHLPSGRSTLIREALIDDTERARRRTAGMLRQNFGAGPYWPSLTQALDPVLDAFATGRTAVVAETSTRVLLDLLGWRGRVHRSSLLAAGPGRSLRLADLAAATGARAYLCGTGGMTYLDPAPFAARDITVAAFRPPATGIWSTARRLSSLYALATLGPDTLTARLRAVADGQGASGAATVGVGSLGRER</sequence>
<name>A0ABU2R6M0_9ACTN</name>
<dbReference type="InterPro" id="IPR014985">
    <property type="entry name" value="WbqC"/>
</dbReference>
<organism evidence="1 2">
    <name type="scientific">Streptomyces evansiae</name>
    <dbReference type="NCBI Taxonomy" id="3075535"/>
    <lineage>
        <taxon>Bacteria</taxon>
        <taxon>Bacillati</taxon>
        <taxon>Actinomycetota</taxon>
        <taxon>Actinomycetes</taxon>
        <taxon>Kitasatosporales</taxon>
        <taxon>Streptomycetaceae</taxon>
        <taxon>Streptomyces</taxon>
    </lineage>
</organism>
<proteinExistence type="predicted"/>
<protein>
    <submittedName>
        <fullName evidence="1">WbqC family protein</fullName>
    </submittedName>
</protein>
<dbReference type="Proteomes" id="UP001183610">
    <property type="component" value="Unassembled WGS sequence"/>
</dbReference>
<reference evidence="2" key="1">
    <citation type="submission" date="2023-07" db="EMBL/GenBank/DDBJ databases">
        <title>30 novel species of actinomycetes from the DSMZ collection.</title>
        <authorList>
            <person name="Nouioui I."/>
        </authorList>
    </citation>
    <scope>NUCLEOTIDE SEQUENCE [LARGE SCALE GENOMIC DNA]</scope>
    <source>
        <strain evidence="2">DSM 41979</strain>
    </source>
</reference>
<comment type="caution">
    <text evidence="1">The sequence shown here is derived from an EMBL/GenBank/DDBJ whole genome shotgun (WGS) entry which is preliminary data.</text>
</comment>